<accession>A0A415E5T7</accession>
<dbReference type="Pfam" id="PF04412">
    <property type="entry name" value="AcnX"/>
    <property type="match status" value="1"/>
</dbReference>
<dbReference type="InterPro" id="IPR015931">
    <property type="entry name" value="Acnase/IPM_dHydase_lsu_aba_1/3"/>
</dbReference>
<dbReference type="OrthoDB" id="1550274at2"/>
<evidence type="ECO:0000313" key="4">
    <source>
        <dbReference type="EMBL" id="RHJ89098.1"/>
    </source>
</evidence>
<evidence type="ECO:0000256" key="1">
    <source>
        <dbReference type="ARBA" id="ARBA00023004"/>
    </source>
</evidence>
<dbReference type="Gene3D" id="3.30.499.10">
    <property type="entry name" value="Aconitase, domain 3"/>
    <property type="match status" value="1"/>
</dbReference>
<feature type="domain" description="Phosphomevalonate dehydratase large subunit-like" evidence="3">
    <location>
        <begin position="3"/>
        <end position="404"/>
    </location>
</feature>
<reference evidence="4 5" key="1">
    <citation type="submission" date="2018-08" db="EMBL/GenBank/DDBJ databases">
        <title>A genome reference for cultivated species of the human gut microbiota.</title>
        <authorList>
            <person name="Zou Y."/>
            <person name="Xue W."/>
            <person name="Luo G."/>
        </authorList>
    </citation>
    <scope>NUCLEOTIDE SEQUENCE [LARGE SCALE GENOMIC DNA]</scope>
    <source>
        <strain evidence="4 5">AM07-24</strain>
    </source>
</reference>
<evidence type="ECO:0000256" key="2">
    <source>
        <dbReference type="ARBA" id="ARBA00023239"/>
    </source>
</evidence>
<sequence>MTLQLTPQQQNILDGNEGPARKLAMEILVKVGEGFGAQRLIPIQSVHLVLHAYKSAFDAGVEAAERIADMGGRFSVPTTIDPYGMDAEDWEGAKTPKEYAVMQKRLEAAVNRLGVIPVWTCTPYYGFNMPKFGENVAWSESSAVAFANTVLGARTNRQSAIVDICCGILGLAPEVGLHLAEERRGQVLVELHLNRPLQAWEYPALGFRLGQLLGNRIGVVAGMLGTPDTEELKALCAAAAASGSVALLHIAGITPEARTLEEAFGGNHPEETITFTKKDLLETREKMNTHKGKNVDIVALGCPHYTINEIITVQKLLNGRKISDNVALWIYANSAAIALAEKMGIREELEGLGITIRAETCMIISPIAEWGFKVMMTDSGKCVHYGPMECGTEMVFGSAEECVESAVCGHVWTKEA</sequence>
<dbReference type="Proteomes" id="UP000284841">
    <property type="component" value="Unassembled WGS sequence"/>
</dbReference>
<dbReference type="EMBL" id="QRMS01000001">
    <property type="protein sequence ID" value="RHJ89098.1"/>
    <property type="molecule type" value="Genomic_DNA"/>
</dbReference>
<evidence type="ECO:0000313" key="5">
    <source>
        <dbReference type="Proteomes" id="UP000284841"/>
    </source>
</evidence>
<gene>
    <name evidence="4" type="ORF">DW099_00535</name>
</gene>
<protein>
    <submittedName>
        <fullName evidence="4">DUF521 domain-containing protein</fullName>
    </submittedName>
</protein>
<dbReference type="PANTHER" id="PTHR36577:SF3">
    <property type="entry name" value="DUF521 DOMAIN PROTEIN (AFU_ORTHOLOGUE AFUA_6G00490)"/>
    <property type="match status" value="1"/>
</dbReference>
<dbReference type="AlphaFoldDB" id="A0A415E5T7"/>
<proteinExistence type="predicted"/>
<keyword evidence="1" id="KW-0408">Iron</keyword>
<name>A0A415E5T7_9FIRM</name>
<dbReference type="InterPro" id="IPR007506">
    <property type="entry name" value="PMDh-L-like_dom"/>
</dbReference>
<comment type="caution">
    <text evidence="4">The sequence shown here is derived from an EMBL/GenBank/DDBJ whole genome shotgun (WGS) entry which is preliminary data.</text>
</comment>
<dbReference type="PANTHER" id="PTHR36577">
    <property type="entry name" value="DUF521 DOMAIN PROTEIN (AFU_ORTHOLOGUE AFUA_6G00490)"/>
    <property type="match status" value="1"/>
</dbReference>
<organism evidence="4 5">
    <name type="scientific">Emergencia timonensis</name>
    <dbReference type="NCBI Taxonomy" id="1776384"/>
    <lineage>
        <taxon>Bacteria</taxon>
        <taxon>Bacillati</taxon>
        <taxon>Bacillota</taxon>
        <taxon>Clostridia</taxon>
        <taxon>Peptostreptococcales</taxon>
        <taxon>Anaerovoracaceae</taxon>
        <taxon>Emergencia</taxon>
    </lineage>
</organism>
<dbReference type="STRING" id="1776384.GCA_900086585_02330"/>
<keyword evidence="5" id="KW-1185">Reference proteome</keyword>
<dbReference type="GO" id="GO:0016829">
    <property type="term" value="F:lyase activity"/>
    <property type="evidence" value="ECO:0007669"/>
    <property type="project" value="UniProtKB-KW"/>
</dbReference>
<dbReference type="SUPFAM" id="SSF53732">
    <property type="entry name" value="Aconitase iron-sulfur domain"/>
    <property type="match status" value="1"/>
</dbReference>
<evidence type="ECO:0000259" key="3">
    <source>
        <dbReference type="Pfam" id="PF04412"/>
    </source>
</evidence>
<keyword evidence="2" id="KW-0456">Lyase</keyword>
<dbReference type="RefSeq" id="WP_118333165.1">
    <property type="nucleotide sequence ID" value="NZ_AP025567.1"/>
</dbReference>
<dbReference type="InterPro" id="IPR036008">
    <property type="entry name" value="Aconitase_4Fe-4S_dom"/>
</dbReference>